<evidence type="ECO:0000259" key="1">
    <source>
        <dbReference type="PROSITE" id="PS50271"/>
    </source>
</evidence>
<dbReference type="SUPFAM" id="SSF57850">
    <property type="entry name" value="RING/U-box"/>
    <property type="match status" value="1"/>
</dbReference>
<evidence type="ECO:0000313" key="2">
    <source>
        <dbReference type="EMBL" id="AWX44293.1"/>
    </source>
</evidence>
<dbReference type="OrthoDB" id="120315at2"/>
<dbReference type="GO" id="GO:0008270">
    <property type="term" value="F:zinc ion binding"/>
    <property type="evidence" value="ECO:0007669"/>
    <property type="project" value="InterPro"/>
</dbReference>
<dbReference type="Pfam" id="PF02148">
    <property type="entry name" value="zf-UBP"/>
    <property type="match status" value="1"/>
</dbReference>
<dbReference type="InterPro" id="IPR001607">
    <property type="entry name" value="Znf_UBP"/>
</dbReference>
<gene>
    <name evidence="2" type="ORF">HME9304_01293</name>
</gene>
<feature type="domain" description="UBP-type" evidence="1">
    <location>
        <begin position="6"/>
        <end position="91"/>
    </location>
</feature>
<dbReference type="KEGG" id="spon:HME9304_01293"/>
<evidence type="ECO:0000313" key="3">
    <source>
        <dbReference type="Proteomes" id="UP000248536"/>
    </source>
</evidence>
<dbReference type="InterPro" id="IPR013087">
    <property type="entry name" value="Znf_C2H2_type"/>
</dbReference>
<proteinExistence type="predicted"/>
<dbReference type="PROSITE" id="PS00028">
    <property type="entry name" value="ZINC_FINGER_C2H2_1"/>
    <property type="match status" value="1"/>
</dbReference>
<accession>A0A2Z4LR51</accession>
<sequence length="91" mass="10267">MELRGKTCEHLKTISEVKKARAYECEECIETGGTWVHLRTCQDCGITLCCDSSPNKHASKHAGSHGHAVISSAEPNENWMWCYTHKTIVKY</sequence>
<name>A0A2Z4LR51_9FLAO</name>
<dbReference type="InterPro" id="IPR013083">
    <property type="entry name" value="Znf_RING/FYVE/PHD"/>
</dbReference>
<protein>
    <recommendedName>
        <fullName evidence="1">UBP-type domain-containing protein</fullName>
    </recommendedName>
</protein>
<dbReference type="Proteomes" id="UP000248536">
    <property type="component" value="Chromosome"/>
</dbReference>
<keyword evidence="3" id="KW-1185">Reference proteome</keyword>
<dbReference type="PROSITE" id="PS50271">
    <property type="entry name" value="ZF_UBP"/>
    <property type="match status" value="1"/>
</dbReference>
<dbReference type="AlphaFoldDB" id="A0A2Z4LR51"/>
<organism evidence="2 3">
    <name type="scientific">Flagellimonas maritima</name>
    <dbReference type="NCBI Taxonomy" id="1383885"/>
    <lineage>
        <taxon>Bacteria</taxon>
        <taxon>Pseudomonadati</taxon>
        <taxon>Bacteroidota</taxon>
        <taxon>Flavobacteriia</taxon>
        <taxon>Flavobacteriales</taxon>
        <taxon>Flavobacteriaceae</taxon>
        <taxon>Flagellimonas</taxon>
    </lineage>
</organism>
<dbReference type="Gene3D" id="3.30.40.10">
    <property type="entry name" value="Zinc/RING finger domain, C3HC4 (zinc finger)"/>
    <property type="match status" value="1"/>
</dbReference>
<dbReference type="EMBL" id="CP030104">
    <property type="protein sequence ID" value="AWX44293.1"/>
    <property type="molecule type" value="Genomic_DNA"/>
</dbReference>
<reference evidence="2 3" key="1">
    <citation type="submission" date="2018-06" db="EMBL/GenBank/DDBJ databases">
        <title>Spongiibacterium sp. HME9304 Genome sequencing and assembly.</title>
        <authorList>
            <person name="Kang H."/>
            <person name="Kim H."/>
            <person name="Joh K."/>
        </authorList>
    </citation>
    <scope>NUCLEOTIDE SEQUENCE [LARGE SCALE GENOMIC DNA]</scope>
    <source>
        <strain evidence="2 3">HME9304</strain>
    </source>
</reference>